<evidence type="ECO:0000259" key="1">
    <source>
        <dbReference type="Pfam" id="PF00583"/>
    </source>
</evidence>
<dbReference type="OrthoDB" id="9808367at2"/>
<dbReference type="SUPFAM" id="SSF55729">
    <property type="entry name" value="Acyl-CoA N-acyltransferases (Nat)"/>
    <property type="match status" value="1"/>
</dbReference>
<organism evidence="2 3">
    <name type="scientific">Dictyobacter aurantiacus</name>
    <dbReference type="NCBI Taxonomy" id="1936993"/>
    <lineage>
        <taxon>Bacteria</taxon>
        <taxon>Bacillati</taxon>
        <taxon>Chloroflexota</taxon>
        <taxon>Ktedonobacteria</taxon>
        <taxon>Ktedonobacterales</taxon>
        <taxon>Dictyobacteraceae</taxon>
        <taxon>Dictyobacter</taxon>
    </lineage>
</organism>
<sequence>MSQTFSLLCAQDAIPRKRTLETTTATLFLQDFCAAPFVESLRPDAGLRAFTHRPELEYQLLGKISQRADSLLSLAYTRHGVIVGQVTLTPAEDYWQGLNNTYEIAIEVSSGWRKLGIALQLLKLVFELRCLDELIIIGMGLSWHWDTDGLGLTRFAYRAVIERLFARYGFTEYLTAEQNIRMDPANIFLARIGRHVAAANLNQFYNRLLQSDTLLGM</sequence>
<reference evidence="3" key="1">
    <citation type="submission" date="2018-12" db="EMBL/GenBank/DDBJ databases">
        <title>Tengunoibacter tsumagoiensis gen. nov., sp. nov., Dictyobacter kobayashii sp. nov., D. alpinus sp. nov., and D. joshuensis sp. nov. and description of Dictyobacteraceae fam. nov. within the order Ktedonobacterales isolated from Tengu-no-mugimeshi.</title>
        <authorList>
            <person name="Wang C.M."/>
            <person name="Zheng Y."/>
            <person name="Sakai Y."/>
            <person name="Toyoda A."/>
            <person name="Minakuchi Y."/>
            <person name="Abe K."/>
            <person name="Yokota A."/>
            <person name="Yabe S."/>
        </authorList>
    </citation>
    <scope>NUCLEOTIDE SEQUENCE [LARGE SCALE GENOMIC DNA]</scope>
    <source>
        <strain evidence="3">S-27</strain>
    </source>
</reference>
<dbReference type="Gene3D" id="3.40.630.30">
    <property type="match status" value="1"/>
</dbReference>
<proteinExistence type="predicted"/>
<dbReference type="Pfam" id="PF00583">
    <property type="entry name" value="Acetyltransf_1"/>
    <property type="match status" value="1"/>
</dbReference>
<dbReference type="EMBL" id="BIFQ01000001">
    <property type="protein sequence ID" value="GCE06941.1"/>
    <property type="molecule type" value="Genomic_DNA"/>
</dbReference>
<dbReference type="InterPro" id="IPR000182">
    <property type="entry name" value="GNAT_dom"/>
</dbReference>
<feature type="domain" description="N-acetyltransferase" evidence="1">
    <location>
        <begin position="66"/>
        <end position="127"/>
    </location>
</feature>
<dbReference type="AlphaFoldDB" id="A0A401ZJA8"/>
<dbReference type="GO" id="GO:0016747">
    <property type="term" value="F:acyltransferase activity, transferring groups other than amino-acyl groups"/>
    <property type="evidence" value="ECO:0007669"/>
    <property type="project" value="InterPro"/>
</dbReference>
<evidence type="ECO:0000313" key="2">
    <source>
        <dbReference type="EMBL" id="GCE06941.1"/>
    </source>
</evidence>
<evidence type="ECO:0000313" key="3">
    <source>
        <dbReference type="Proteomes" id="UP000287224"/>
    </source>
</evidence>
<name>A0A401ZJA8_9CHLR</name>
<dbReference type="Proteomes" id="UP000287224">
    <property type="component" value="Unassembled WGS sequence"/>
</dbReference>
<comment type="caution">
    <text evidence="2">The sequence shown here is derived from an EMBL/GenBank/DDBJ whole genome shotgun (WGS) entry which is preliminary data.</text>
</comment>
<gene>
    <name evidence="2" type="ORF">KDAU_42700</name>
</gene>
<accession>A0A401ZJA8</accession>
<protein>
    <recommendedName>
        <fullName evidence="1">N-acetyltransferase domain-containing protein</fullName>
    </recommendedName>
</protein>
<keyword evidence="3" id="KW-1185">Reference proteome</keyword>
<dbReference type="RefSeq" id="WP_126597839.1">
    <property type="nucleotide sequence ID" value="NZ_BIFQ01000001.1"/>
</dbReference>
<dbReference type="InterPro" id="IPR016181">
    <property type="entry name" value="Acyl_CoA_acyltransferase"/>
</dbReference>